<keyword evidence="3" id="KW-1185">Reference proteome</keyword>
<feature type="region of interest" description="Disordered" evidence="1">
    <location>
        <begin position="15"/>
        <end position="55"/>
    </location>
</feature>
<accession>A0ABW7CB08</accession>
<reference evidence="3" key="1">
    <citation type="journal article" date="2024" name="Algal Res.">
        <title>Biochemical, toxicological and genomic investigation of a high-biomass producing Limnothrix strain isolated from Italian shallow drinking water reservoir.</title>
        <authorList>
            <person name="Simonazzi M."/>
            <person name="Shishido T.K."/>
            <person name="Delbaje E."/>
            <person name="Wahlsten M."/>
            <person name="Fewer D.P."/>
            <person name="Sivonen K."/>
            <person name="Pezzolesi L."/>
            <person name="Pistocchi R."/>
        </authorList>
    </citation>
    <scope>NUCLEOTIDE SEQUENCE [LARGE SCALE GENOMIC DNA]</scope>
    <source>
        <strain evidence="3">LRLZ20PSL1</strain>
    </source>
</reference>
<dbReference type="EMBL" id="JAZAQF010000029">
    <property type="protein sequence ID" value="MFG3817143.1"/>
    <property type="molecule type" value="Genomic_DNA"/>
</dbReference>
<proteinExistence type="predicted"/>
<comment type="caution">
    <text evidence="2">The sequence shown here is derived from an EMBL/GenBank/DDBJ whole genome shotgun (WGS) entry which is preliminary data.</text>
</comment>
<dbReference type="RefSeq" id="WP_393011254.1">
    <property type="nucleotide sequence ID" value="NZ_JAZAQF010000029.1"/>
</dbReference>
<dbReference type="Proteomes" id="UP001604335">
    <property type="component" value="Unassembled WGS sequence"/>
</dbReference>
<gene>
    <name evidence="2" type="ORF">VPK24_05800</name>
</gene>
<evidence type="ECO:0000313" key="3">
    <source>
        <dbReference type="Proteomes" id="UP001604335"/>
    </source>
</evidence>
<evidence type="ECO:0000313" key="2">
    <source>
        <dbReference type="EMBL" id="MFG3817143.1"/>
    </source>
</evidence>
<name>A0ABW7CB08_9CYAN</name>
<protein>
    <submittedName>
        <fullName evidence="2">Uncharacterized protein</fullName>
    </submittedName>
</protein>
<evidence type="ECO:0000256" key="1">
    <source>
        <dbReference type="SAM" id="MobiDB-lite"/>
    </source>
</evidence>
<sequence length="96" mass="10352">MGFGAVLWKTATAAGGNLAPMSSPEFNPKSPFWPSGATRDFAARSPAGKSKRDRNNQSLAWVLAVFKGFDRPQACRSARPQAQRTLNAQILILSGF</sequence>
<organism evidence="2 3">
    <name type="scientific">Limnothrix redekei LRLZ20PSL1</name>
    <dbReference type="NCBI Taxonomy" id="3112953"/>
    <lineage>
        <taxon>Bacteria</taxon>
        <taxon>Bacillati</taxon>
        <taxon>Cyanobacteriota</taxon>
        <taxon>Cyanophyceae</taxon>
        <taxon>Pseudanabaenales</taxon>
        <taxon>Pseudanabaenaceae</taxon>
        <taxon>Limnothrix</taxon>
    </lineage>
</organism>